<dbReference type="Pfam" id="PF02841">
    <property type="entry name" value="GBP_C"/>
    <property type="match status" value="1"/>
</dbReference>
<feature type="domain" description="GB1/RHD3-type G" evidence="8">
    <location>
        <begin position="41"/>
        <end position="311"/>
    </location>
</feature>
<dbReference type="Proteomes" id="UP001195483">
    <property type="component" value="Unassembled WGS sequence"/>
</dbReference>
<dbReference type="GO" id="GO:0045087">
    <property type="term" value="P:innate immune response"/>
    <property type="evidence" value="ECO:0007669"/>
    <property type="project" value="UniProtKB-KW"/>
</dbReference>
<protein>
    <recommendedName>
        <fullName evidence="8">GB1/RHD3-type G domain-containing protein</fullName>
    </recommendedName>
</protein>
<dbReference type="AlphaFoldDB" id="A0AAE0T8I8"/>
<proteinExistence type="inferred from homology"/>
<accession>A0AAE0T8I8</accession>
<name>A0AAE0T8I8_9BIVA</name>
<dbReference type="InterPro" id="IPR036543">
    <property type="entry name" value="Guanylate-bd_C_sf"/>
</dbReference>
<dbReference type="CDD" id="cd16269">
    <property type="entry name" value="GBP_C"/>
    <property type="match status" value="1"/>
</dbReference>
<feature type="coiled-coil region" evidence="7">
    <location>
        <begin position="509"/>
        <end position="591"/>
    </location>
</feature>
<dbReference type="InterPro" id="IPR030386">
    <property type="entry name" value="G_GB1_RHD3_dom"/>
</dbReference>
<dbReference type="GO" id="GO:0003924">
    <property type="term" value="F:GTPase activity"/>
    <property type="evidence" value="ECO:0007669"/>
    <property type="project" value="InterPro"/>
</dbReference>
<gene>
    <name evidence="9" type="ORF">CHS0354_001384</name>
</gene>
<reference evidence="9" key="1">
    <citation type="journal article" date="2021" name="Genome Biol. Evol.">
        <title>A High-Quality Reference Genome for a Parasitic Bivalve with Doubly Uniparental Inheritance (Bivalvia: Unionida).</title>
        <authorList>
            <person name="Smith C.H."/>
        </authorList>
    </citation>
    <scope>NUCLEOTIDE SEQUENCE</scope>
    <source>
        <strain evidence="9">CHS0354</strain>
    </source>
</reference>
<dbReference type="GO" id="GO:0005525">
    <property type="term" value="F:GTP binding"/>
    <property type="evidence" value="ECO:0007669"/>
    <property type="project" value="UniProtKB-KW"/>
</dbReference>
<comment type="caution">
    <text evidence="9">The sequence shown here is derived from an EMBL/GenBank/DDBJ whole genome shotgun (WGS) entry which is preliminary data.</text>
</comment>
<dbReference type="Pfam" id="PF02263">
    <property type="entry name" value="GBP"/>
    <property type="match status" value="1"/>
</dbReference>
<dbReference type="EMBL" id="JAEAOA010000137">
    <property type="protein sequence ID" value="KAK3605269.1"/>
    <property type="molecule type" value="Genomic_DNA"/>
</dbReference>
<dbReference type="InterPro" id="IPR027417">
    <property type="entry name" value="P-loop_NTPase"/>
</dbReference>
<keyword evidence="7" id="KW-0175">Coiled coil</keyword>
<evidence type="ECO:0000256" key="1">
    <source>
        <dbReference type="ARBA" id="ARBA00022588"/>
    </source>
</evidence>
<evidence type="ECO:0000313" key="9">
    <source>
        <dbReference type="EMBL" id="KAK3605269.1"/>
    </source>
</evidence>
<dbReference type="PROSITE" id="PS51715">
    <property type="entry name" value="G_GB1_RHD3"/>
    <property type="match status" value="1"/>
</dbReference>
<evidence type="ECO:0000259" key="8">
    <source>
        <dbReference type="PROSITE" id="PS51715"/>
    </source>
</evidence>
<evidence type="ECO:0000256" key="6">
    <source>
        <dbReference type="PROSITE-ProRule" id="PRU01052"/>
    </source>
</evidence>
<evidence type="ECO:0000256" key="5">
    <source>
        <dbReference type="ARBA" id="ARBA00023134"/>
    </source>
</evidence>
<sequence length="603" mass="69979">MSVMEYESYRVFKEPLCLIDSDKDGQLMVVDDVLNQISQIPKQLNIVAIAGLYRTGKSYLLNRLAQVNKGFPLGSTIESKTKGIWAWCRPHPVKRDEVLLLLDTEGLGDIKKGDKNHDNWIFTLATLLSSTLVYNALGTFDQDTLEKLSFITEMSKHVKISDNPSSKKGAEDLDLYLPLFILTLRDFTLELVYNGREITSDEYLEESLSLRTGTKDFDVKYNTPRICIRKYFKKRKCFTFERPGPKATLKKLETLTDQDLDEEFVEDSTKFTNFVLCECLPKNLDNGQPVNGRMFATLTRAYVSAIRDGKIPCIESALNMMAQIENSKAVEACIGLYVEKMNSMLQFPVPKDTVLSEAHHCCAKDAIDLFLKKAVYDKNHEYQREANEKMNVEYDNFKKQNEQESEIRCKEALVQLNMTIEAKIKQQLYTRAGGYGLYQQDIMNIKDEYEKLTGLGCKKQETFLKYLESKWIEGQTILQADQQVTEREKETEIERQKAIAAERQREEVERFAEIQRRKFEDESRQMEENMRQLERKQQEEIKNLMEHQNKVLENRLKEQERLLKEGFNAEATKMRNDIERLRQENERIRQQGSRGGGGGCLLF</sequence>
<keyword evidence="4" id="KW-0391">Immunity</keyword>
<evidence type="ECO:0000256" key="7">
    <source>
        <dbReference type="SAM" id="Coils"/>
    </source>
</evidence>
<evidence type="ECO:0000256" key="2">
    <source>
        <dbReference type="ARBA" id="ARBA00022741"/>
    </source>
</evidence>
<dbReference type="InterPro" id="IPR015894">
    <property type="entry name" value="Guanylate-bd_N"/>
</dbReference>
<dbReference type="InterPro" id="IPR003191">
    <property type="entry name" value="Guanylate-bd/ATL_C"/>
</dbReference>
<comment type="similarity">
    <text evidence="6">Belongs to the TRAFAC class dynamin-like GTPase superfamily. GB1/RHD3 GTPase family.</text>
</comment>
<keyword evidence="1" id="KW-0399">Innate immunity</keyword>
<dbReference type="Gene3D" id="1.20.1000.10">
    <property type="entry name" value="Guanylate-binding protein, C-terminal domain"/>
    <property type="match status" value="1"/>
</dbReference>
<dbReference type="Gene3D" id="3.40.50.300">
    <property type="entry name" value="P-loop containing nucleotide triphosphate hydrolases"/>
    <property type="match status" value="1"/>
</dbReference>
<evidence type="ECO:0000313" key="10">
    <source>
        <dbReference type="Proteomes" id="UP001195483"/>
    </source>
</evidence>
<keyword evidence="3" id="KW-0378">Hydrolase</keyword>
<dbReference type="FunFam" id="3.40.50.300:FF:000422">
    <property type="entry name" value="Guanylate-binding protein 1"/>
    <property type="match status" value="1"/>
</dbReference>
<keyword evidence="10" id="KW-1185">Reference proteome</keyword>
<reference evidence="9" key="3">
    <citation type="submission" date="2023-05" db="EMBL/GenBank/DDBJ databases">
        <authorList>
            <person name="Smith C.H."/>
        </authorList>
    </citation>
    <scope>NUCLEOTIDE SEQUENCE</scope>
    <source>
        <strain evidence="9">CHS0354</strain>
        <tissue evidence="9">Mantle</tissue>
    </source>
</reference>
<reference evidence="9" key="2">
    <citation type="journal article" date="2021" name="Genome Biol. Evol.">
        <title>Developing a high-quality reference genome for a parasitic bivalve with doubly uniparental inheritance (Bivalvia: Unionida).</title>
        <authorList>
            <person name="Smith C.H."/>
        </authorList>
    </citation>
    <scope>NUCLEOTIDE SEQUENCE</scope>
    <source>
        <strain evidence="9">CHS0354</strain>
        <tissue evidence="9">Mantle</tissue>
    </source>
</reference>
<evidence type="ECO:0000256" key="3">
    <source>
        <dbReference type="ARBA" id="ARBA00022801"/>
    </source>
</evidence>
<dbReference type="SUPFAM" id="SSF48340">
    <property type="entry name" value="Interferon-induced guanylate-binding protein 1 (GBP1), C-terminal domain"/>
    <property type="match status" value="1"/>
</dbReference>
<organism evidence="9 10">
    <name type="scientific">Potamilus streckersoni</name>
    <dbReference type="NCBI Taxonomy" id="2493646"/>
    <lineage>
        <taxon>Eukaryota</taxon>
        <taxon>Metazoa</taxon>
        <taxon>Spiralia</taxon>
        <taxon>Lophotrochozoa</taxon>
        <taxon>Mollusca</taxon>
        <taxon>Bivalvia</taxon>
        <taxon>Autobranchia</taxon>
        <taxon>Heteroconchia</taxon>
        <taxon>Palaeoheterodonta</taxon>
        <taxon>Unionida</taxon>
        <taxon>Unionoidea</taxon>
        <taxon>Unionidae</taxon>
        <taxon>Ambleminae</taxon>
        <taxon>Lampsilini</taxon>
        <taxon>Potamilus</taxon>
    </lineage>
</organism>
<dbReference type="PANTHER" id="PTHR10751">
    <property type="entry name" value="GUANYLATE BINDING PROTEIN"/>
    <property type="match status" value="1"/>
</dbReference>
<dbReference type="CDD" id="cd01851">
    <property type="entry name" value="GBP"/>
    <property type="match status" value="1"/>
</dbReference>
<keyword evidence="5" id="KW-0342">GTP-binding</keyword>
<dbReference type="InterPro" id="IPR037684">
    <property type="entry name" value="GBP_C"/>
</dbReference>
<dbReference type="SUPFAM" id="SSF52540">
    <property type="entry name" value="P-loop containing nucleoside triphosphate hydrolases"/>
    <property type="match status" value="1"/>
</dbReference>
<keyword evidence="2" id="KW-0547">Nucleotide-binding</keyword>
<evidence type="ECO:0000256" key="4">
    <source>
        <dbReference type="ARBA" id="ARBA00022859"/>
    </source>
</evidence>